<keyword evidence="5 11" id="KW-0808">Transferase</keyword>
<comment type="catalytic activity">
    <reaction evidence="10 11">
        <text>shikimate + ATP = 3-phosphoshikimate + ADP + H(+)</text>
        <dbReference type="Rhea" id="RHEA:13121"/>
        <dbReference type="ChEBI" id="CHEBI:15378"/>
        <dbReference type="ChEBI" id="CHEBI:30616"/>
        <dbReference type="ChEBI" id="CHEBI:36208"/>
        <dbReference type="ChEBI" id="CHEBI:145989"/>
        <dbReference type="ChEBI" id="CHEBI:456216"/>
        <dbReference type="EC" id="2.7.1.71"/>
    </reaction>
</comment>
<dbReference type="PANTHER" id="PTHR21087">
    <property type="entry name" value="SHIKIMATE KINASE"/>
    <property type="match status" value="1"/>
</dbReference>
<keyword evidence="7 11" id="KW-0418">Kinase</keyword>
<dbReference type="InterPro" id="IPR031322">
    <property type="entry name" value="Shikimate/glucono_kinase"/>
</dbReference>
<proteinExistence type="inferred from homology"/>
<evidence type="ECO:0000256" key="11">
    <source>
        <dbReference type="HAMAP-Rule" id="MF_00109"/>
    </source>
</evidence>
<comment type="subcellular location">
    <subcellularLocation>
        <location evidence="11">Cytoplasm</location>
    </subcellularLocation>
</comment>
<keyword evidence="11" id="KW-0460">Magnesium</keyword>
<feature type="binding site" evidence="11">
    <location>
        <position position="37"/>
    </location>
    <ligand>
        <name>substrate</name>
    </ligand>
</feature>
<evidence type="ECO:0000256" key="7">
    <source>
        <dbReference type="ARBA" id="ARBA00022777"/>
    </source>
</evidence>
<sequence length="181" mass="19479">MTSPSSAVVLIGPMGAGKTSVGKKVARALELPFFDTDAAVSRAHGPIERLFAERGEAHFRALEREAVKEGLAGGGVVSLGGGAVLDTDTRADLARHRVVLLTVAPRVVATRVRGSSRPLLAGEDPLERWTRLYEERRPIYEQLADVTFDTSSGPLQEVVERIVDWVRPEHAAPSTQSEGDS</sequence>
<dbReference type="EC" id="2.7.1.71" evidence="3 11"/>
<keyword evidence="11" id="KW-0479">Metal-binding</keyword>
<evidence type="ECO:0000256" key="4">
    <source>
        <dbReference type="ARBA" id="ARBA00022605"/>
    </source>
</evidence>
<keyword evidence="9 11" id="KW-0057">Aromatic amino acid biosynthesis</keyword>
<dbReference type="InterPro" id="IPR023000">
    <property type="entry name" value="Shikimate_kinase_CS"/>
</dbReference>
<evidence type="ECO:0000256" key="8">
    <source>
        <dbReference type="ARBA" id="ARBA00022840"/>
    </source>
</evidence>
<comment type="similarity">
    <text evidence="2 11">Belongs to the shikimate kinase family.</text>
</comment>
<dbReference type="Pfam" id="PF01202">
    <property type="entry name" value="SKI"/>
    <property type="match status" value="1"/>
</dbReference>
<dbReference type="SUPFAM" id="SSF52540">
    <property type="entry name" value="P-loop containing nucleoside triphosphate hydrolases"/>
    <property type="match status" value="1"/>
</dbReference>
<evidence type="ECO:0000256" key="2">
    <source>
        <dbReference type="ARBA" id="ARBA00006997"/>
    </source>
</evidence>
<reference evidence="12 13" key="1">
    <citation type="submission" date="2020-08" db="EMBL/GenBank/DDBJ databases">
        <title>A Genomic Blueprint of the Chicken Gut Microbiome.</title>
        <authorList>
            <person name="Gilroy R."/>
            <person name="Ravi A."/>
            <person name="Getino M."/>
            <person name="Pursley I."/>
            <person name="Horton D.L."/>
            <person name="Alikhan N.-F."/>
            <person name="Baker D."/>
            <person name="Gharbi K."/>
            <person name="Hall N."/>
            <person name="Watson M."/>
            <person name="Adriaenssens E.M."/>
            <person name="Foster-Nyarko E."/>
            <person name="Jarju S."/>
            <person name="Secka A."/>
            <person name="Antonio M."/>
            <person name="Oren A."/>
            <person name="Chaudhuri R."/>
            <person name="La Ragione R.M."/>
            <person name="Hildebrand F."/>
            <person name="Pallen M.J."/>
        </authorList>
    </citation>
    <scope>NUCLEOTIDE SEQUENCE [LARGE SCALE GENOMIC DNA]</scope>
    <source>
        <strain evidence="12 13">Sa1CUA4</strain>
    </source>
</reference>
<comment type="function">
    <text evidence="11">Catalyzes the specific phosphorylation of the 3-hydroxyl group of shikimic acid using ATP as a cosubstrate.</text>
</comment>
<dbReference type="EMBL" id="JACSPM010000003">
    <property type="protein sequence ID" value="MBD8024131.1"/>
    <property type="molecule type" value="Genomic_DNA"/>
</dbReference>
<feature type="binding site" evidence="11">
    <location>
        <position position="136"/>
    </location>
    <ligand>
        <name>substrate</name>
    </ligand>
</feature>
<keyword evidence="6 11" id="KW-0547">Nucleotide-binding</keyword>
<feature type="binding site" evidence="11">
    <location>
        <position position="19"/>
    </location>
    <ligand>
        <name>Mg(2+)</name>
        <dbReference type="ChEBI" id="CHEBI:18420"/>
    </ligand>
</feature>
<comment type="cofactor">
    <cofactor evidence="11">
        <name>Mg(2+)</name>
        <dbReference type="ChEBI" id="CHEBI:18420"/>
    </cofactor>
    <text evidence="11">Binds 1 Mg(2+) ion per subunit.</text>
</comment>
<keyword evidence="11" id="KW-0963">Cytoplasm</keyword>
<evidence type="ECO:0000313" key="13">
    <source>
        <dbReference type="Proteomes" id="UP000602532"/>
    </source>
</evidence>
<dbReference type="InterPro" id="IPR027417">
    <property type="entry name" value="P-loop_NTPase"/>
</dbReference>
<comment type="subunit">
    <text evidence="11">Monomer.</text>
</comment>
<evidence type="ECO:0000256" key="5">
    <source>
        <dbReference type="ARBA" id="ARBA00022679"/>
    </source>
</evidence>
<keyword evidence="4 11" id="KW-0028">Amino-acid biosynthesis</keyword>
<evidence type="ECO:0000256" key="1">
    <source>
        <dbReference type="ARBA" id="ARBA00004842"/>
    </source>
</evidence>
<protein>
    <recommendedName>
        <fullName evidence="3 11">Shikimate kinase</fullName>
        <shortName evidence="11">SK</shortName>
        <ecNumber evidence="3 11">2.7.1.71</ecNumber>
    </recommendedName>
</protein>
<dbReference type="PRINTS" id="PR01100">
    <property type="entry name" value="SHIKIMTKNASE"/>
</dbReference>
<evidence type="ECO:0000256" key="9">
    <source>
        <dbReference type="ARBA" id="ARBA00023141"/>
    </source>
</evidence>
<dbReference type="InterPro" id="IPR000623">
    <property type="entry name" value="Shikimate_kinase/TSH1"/>
</dbReference>
<organism evidence="12 13">
    <name type="scientific">Microbacterium gallinarum</name>
    <dbReference type="NCBI Taxonomy" id="2762209"/>
    <lineage>
        <taxon>Bacteria</taxon>
        <taxon>Bacillati</taxon>
        <taxon>Actinomycetota</taxon>
        <taxon>Actinomycetes</taxon>
        <taxon>Micrococcales</taxon>
        <taxon>Microbacteriaceae</taxon>
        <taxon>Microbacterium</taxon>
    </lineage>
</organism>
<feature type="binding site" evidence="11">
    <location>
        <position position="81"/>
    </location>
    <ligand>
        <name>substrate</name>
    </ligand>
</feature>
<gene>
    <name evidence="11" type="primary">aroK</name>
    <name evidence="12" type="ORF">H9622_11080</name>
</gene>
<feature type="binding site" evidence="11">
    <location>
        <begin position="15"/>
        <end position="20"/>
    </location>
    <ligand>
        <name>ATP</name>
        <dbReference type="ChEBI" id="CHEBI:30616"/>
    </ligand>
</feature>
<comment type="caution">
    <text evidence="11">Lacks conserved residue(s) required for the propagation of feature annotation.</text>
</comment>
<evidence type="ECO:0000313" key="12">
    <source>
        <dbReference type="EMBL" id="MBD8024131.1"/>
    </source>
</evidence>
<accession>A0ABR8X5G8</accession>
<evidence type="ECO:0000256" key="10">
    <source>
        <dbReference type="ARBA" id="ARBA00048567"/>
    </source>
</evidence>
<name>A0ABR8X5G8_9MICO</name>
<dbReference type="Proteomes" id="UP000602532">
    <property type="component" value="Unassembled WGS sequence"/>
</dbReference>
<dbReference type="HAMAP" id="MF_00109">
    <property type="entry name" value="Shikimate_kinase"/>
    <property type="match status" value="1"/>
</dbReference>
<comment type="caution">
    <text evidence="12">The sequence shown here is derived from an EMBL/GenBank/DDBJ whole genome shotgun (WGS) entry which is preliminary data.</text>
</comment>
<evidence type="ECO:0000256" key="3">
    <source>
        <dbReference type="ARBA" id="ARBA00012154"/>
    </source>
</evidence>
<evidence type="ECO:0000256" key="6">
    <source>
        <dbReference type="ARBA" id="ARBA00022741"/>
    </source>
</evidence>
<feature type="binding site" evidence="11">
    <location>
        <position position="117"/>
    </location>
    <ligand>
        <name>ATP</name>
        <dbReference type="ChEBI" id="CHEBI:30616"/>
    </ligand>
</feature>
<dbReference type="Gene3D" id="3.40.50.300">
    <property type="entry name" value="P-loop containing nucleotide triphosphate hydrolases"/>
    <property type="match status" value="1"/>
</dbReference>
<keyword evidence="13" id="KW-1185">Reference proteome</keyword>
<dbReference type="PANTHER" id="PTHR21087:SF16">
    <property type="entry name" value="SHIKIMATE KINASE 1, CHLOROPLASTIC"/>
    <property type="match status" value="1"/>
</dbReference>
<comment type="pathway">
    <text evidence="1 11">Metabolic intermediate biosynthesis; chorismate biosynthesis; chorismate from D-erythrose 4-phosphate and phosphoenolpyruvate: step 5/7.</text>
</comment>
<keyword evidence="8 11" id="KW-0067">ATP-binding</keyword>
<dbReference type="PROSITE" id="PS01128">
    <property type="entry name" value="SHIKIMATE_KINASE"/>
    <property type="match status" value="1"/>
</dbReference>
<dbReference type="CDD" id="cd00464">
    <property type="entry name" value="SK"/>
    <property type="match status" value="1"/>
</dbReference>
<feature type="binding site" evidence="11">
    <location>
        <position position="60"/>
    </location>
    <ligand>
        <name>substrate</name>
    </ligand>
</feature>
<dbReference type="RefSeq" id="WP_191766442.1">
    <property type="nucleotide sequence ID" value="NZ_JACSPM010000003.1"/>
</dbReference>